<evidence type="ECO:0000256" key="2">
    <source>
        <dbReference type="SAM" id="Phobius"/>
    </source>
</evidence>
<gene>
    <name evidence="3" type="ORF">CVU82_00090</name>
</gene>
<name>A0A2N2EAA3_9BACT</name>
<dbReference type="Proteomes" id="UP000233517">
    <property type="component" value="Unassembled WGS sequence"/>
</dbReference>
<comment type="caution">
    <text evidence="3">The sequence shown here is derived from an EMBL/GenBank/DDBJ whole genome shotgun (WGS) entry which is preliminary data.</text>
</comment>
<dbReference type="AlphaFoldDB" id="A0A2N2EAA3"/>
<keyword evidence="2" id="KW-0472">Membrane</keyword>
<protein>
    <submittedName>
        <fullName evidence="3">Uncharacterized protein</fullName>
    </submittedName>
</protein>
<keyword evidence="2" id="KW-1133">Transmembrane helix</keyword>
<feature type="compositionally biased region" description="Basic and acidic residues" evidence="1">
    <location>
        <begin position="89"/>
        <end position="100"/>
    </location>
</feature>
<feature type="region of interest" description="Disordered" evidence="1">
    <location>
        <begin position="89"/>
        <end position="108"/>
    </location>
</feature>
<proteinExistence type="predicted"/>
<reference evidence="3 4" key="1">
    <citation type="journal article" date="2017" name="ISME J.">
        <title>Potential for microbial H2 and metal transformations associated with novel bacteria and archaea in deep terrestrial subsurface sediments.</title>
        <authorList>
            <person name="Hernsdorf A.W."/>
            <person name="Amano Y."/>
            <person name="Miyakawa K."/>
            <person name="Ise K."/>
            <person name="Suzuki Y."/>
            <person name="Anantharaman K."/>
            <person name="Probst A."/>
            <person name="Burstein D."/>
            <person name="Thomas B.C."/>
            <person name="Banfield J.F."/>
        </authorList>
    </citation>
    <scope>NUCLEOTIDE SEQUENCE [LARGE SCALE GENOMIC DNA]</scope>
    <source>
        <strain evidence="3">HGW-Falkowbacteria-1</strain>
    </source>
</reference>
<feature type="transmembrane region" description="Helical" evidence="2">
    <location>
        <begin position="12"/>
        <end position="32"/>
    </location>
</feature>
<sequence length="108" mass="12350">MMQTSGDILNLSISLAVLAIAVFLCWSLYYLIASLRKINKISNQAKKIGDKIENLVNLTKSRVKQSGSYFFILTKLADRAIDYFNKKSQDKEDKEEETVKNKKSKNNK</sequence>
<evidence type="ECO:0000313" key="3">
    <source>
        <dbReference type="EMBL" id="PKM91602.1"/>
    </source>
</evidence>
<accession>A0A2N2EAA3</accession>
<keyword evidence="2" id="KW-0812">Transmembrane</keyword>
<evidence type="ECO:0000313" key="4">
    <source>
        <dbReference type="Proteomes" id="UP000233517"/>
    </source>
</evidence>
<dbReference type="EMBL" id="PHAI01000001">
    <property type="protein sequence ID" value="PKM91602.1"/>
    <property type="molecule type" value="Genomic_DNA"/>
</dbReference>
<evidence type="ECO:0000256" key="1">
    <source>
        <dbReference type="SAM" id="MobiDB-lite"/>
    </source>
</evidence>
<organism evidence="3 4">
    <name type="scientific">Candidatus Falkowbacteria bacterium HGW-Falkowbacteria-1</name>
    <dbReference type="NCBI Taxonomy" id="2013768"/>
    <lineage>
        <taxon>Bacteria</taxon>
        <taxon>Candidatus Falkowiibacteriota</taxon>
    </lineage>
</organism>